<dbReference type="InterPro" id="IPR029063">
    <property type="entry name" value="SAM-dependent_MTases_sf"/>
</dbReference>
<dbReference type="OrthoDB" id="2016285at2759"/>
<feature type="transmembrane region" description="Helical" evidence="1">
    <location>
        <begin position="63"/>
        <end position="88"/>
    </location>
</feature>
<accession>A0A0J9XEV1</accession>
<reference evidence="2" key="1">
    <citation type="submission" date="2014-03" db="EMBL/GenBank/DDBJ databases">
        <authorList>
            <person name="Casaregola S."/>
        </authorList>
    </citation>
    <scope>NUCLEOTIDE SEQUENCE [LARGE SCALE GENOMIC DNA]</scope>
    <source>
        <strain evidence="2">CLIB 918</strain>
    </source>
</reference>
<dbReference type="Proteomes" id="UP000242525">
    <property type="component" value="Unassembled WGS sequence"/>
</dbReference>
<gene>
    <name evidence="2" type="ORF">BN980_GECA13s02485g</name>
</gene>
<feature type="transmembrane region" description="Helical" evidence="1">
    <location>
        <begin position="172"/>
        <end position="191"/>
    </location>
</feature>
<feature type="transmembrane region" description="Helical" evidence="1">
    <location>
        <begin position="35"/>
        <end position="56"/>
    </location>
</feature>
<keyword evidence="1" id="KW-1133">Transmembrane helix</keyword>
<feature type="transmembrane region" description="Helical" evidence="1">
    <location>
        <begin position="100"/>
        <end position="117"/>
    </location>
</feature>
<dbReference type="STRING" id="1173061.A0A0J9XEV1"/>
<proteinExistence type="predicted"/>
<evidence type="ECO:0000256" key="1">
    <source>
        <dbReference type="SAM" id="Phobius"/>
    </source>
</evidence>
<keyword evidence="1" id="KW-0472">Membrane</keyword>
<evidence type="ECO:0000313" key="3">
    <source>
        <dbReference type="Proteomes" id="UP000242525"/>
    </source>
</evidence>
<dbReference type="SUPFAM" id="SSF53335">
    <property type="entry name" value="S-adenosyl-L-methionine-dependent methyltransferases"/>
    <property type="match status" value="1"/>
</dbReference>
<evidence type="ECO:0008006" key="4">
    <source>
        <dbReference type="Google" id="ProtNLM"/>
    </source>
</evidence>
<dbReference type="NCBIfam" id="NF037959">
    <property type="entry name" value="MFS_SpdSyn"/>
    <property type="match status" value="1"/>
</dbReference>
<dbReference type="Gene3D" id="3.40.50.150">
    <property type="entry name" value="Vaccinia Virus protein VP39"/>
    <property type="match status" value="1"/>
</dbReference>
<name>A0A0J9XEV1_GEOCN</name>
<keyword evidence="1" id="KW-0812">Transmembrane</keyword>
<protein>
    <recommendedName>
        <fullName evidence="4">PABS domain-containing protein</fullName>
    </recommendedName>
</protein>
<dbReference type="AlphaFoldDB" id="A0A0J9XEV1"/>
<evidence type="ECO:0000313" key="2">
    <source>
        <dbReference type="EMBL" id="CDO56064.1"/>
    </source>
</evidence>
<comment type="caution">
    <text evidence="2">The sequence shown here is derived from an EMBL/GenBank/DDBJ whole genome shotgun (WGS) entry which is preliminary data.</text>
</comment>
<dbReference type="EMBL" id="CCBN010000013">
    <property type="protein sequence ID" value="CDO56064.1"/>
    <property type="molecule type" value="Genomic_DNA"/>
</dbReference>
<keyword evidence="3" id="KW-1185">Reference proteome</keyword>
<sequence length="535" mass="60305">MVSKLFHLKTVLSAWAFASLTDLMLEDITPLVGSFSKMGGVLSAFSLFILLTSELWRPGINGVILDLILFGLSLYGSRLGVQAVILYIRNPEGPLYDPKLVAIIPMITTLLPIGLIARSSLAETRMSVPVSLAKLTGLALAHWAQFKHPELLYGMAILFRIMAERKFPTKRSISIFIFCMSIIIGISHVLLDSPIYTHSLSKDSFPVIHPKHTENQIFSSTKSVTGQVVVGELSPVSNNSKYSTTMRYLRVDHSLIGGVWVNTETNKVISTIYPVFLLQEAARLISPASRSKEAIVLGLGTGAAVEGLVNNGYSTSILELDPEVYYAARDYFELPETKKVFLEDAEVWANSYKTGVNSQKYGIIIHDFFTGGGVPAKLFSIEFWTNLQSNILTKDGVLVVNFYHKFNSFATKAIMKTLLSVFDTCELLHDTVHPKFLAPTVTEDENTNMVAFCRNRGYKIDFRNDQKYGNNNFRKYIFNTLEQRKWDLSHIKKSNDTRYILTDTYNPMSKWDIEEAEEHWKLMNMVLPSEAWELF</sequence>
<organism evidence="2 3">
    <name type="scientific">Geotrichum candidum</name>
    <name type="common">Oospora lactis</name>
    <name type="synonym">Dipodascus geotrichum</name>
    <dbReference type="NCBI Taxonomy" id="1173061"/>
    <lineage>
        <taxon>Eukaryota</taxon>
        <taxon>Fungi</taxon>
        <taxon>Dikarya</taxon>
        <taxon>Ascomycota</taxon>
        <taxon>Saccharomycotina</taxon>
        <taxon>Dipodascomycetes</taxon>
        <taxon>Dipodascales</taxon>
        <taxon>Dipodascaceae</taxon>
        <taxon>Geotrichum</taxon>
    </lineage>
</organism>